<dbReference type="EMBL" id="JAINVV010000004">
    <property type="protein sequence ID" value="MBY8822934.1"/>
    <property type="molecule type" value="Genomic_DNA"/>
</dbReference>
<keyword evidence="1" id="KW-0812">Transmembrane</keyword>
<sequence length="201" mass="20851">MGAVELIGLAASISLLSGWRIYLCVFATGLAMRTGWIELPQHLSGLDALANPWVIGIAAIGLLAEFLADKIAWLDTIWDGVHSFVRPVGGALLAMAIVDPQDPAWQVASLLLGGSAALLSHGAKMGSRVVVNASPEPFSNIVVSSGEDVAAGGLLLLVLANPVAAVIVALGLILVAFALIIALRRLLRRFGTDDGRGRSEG</sequence>
<dbReference type="RefSeq" id="WP_222989976.1">
    <property type="nucleotide sequence ID" value="NZ_JAINVV010000004.1"/>
</dbReference>
<organism evidence="3 4">
    <name type="scientific">Sphingomonas colocasiae</name>
    <dbReference type="NCBI Taxonomy" id="1848973"/>
    <lineage>
        <taxon>Bacteria</taxon>
        <taxon>Pseudomonadati</taxon>
        <taxon>Pseudomonadota</taxon>
        <taxon>Alphaproteobacteria</taxon>
        <taxon>Sphingomonadales</taxon>
        <taxon>Sphingomonadaceae</taxon>
        <taxon>Sphingomonas</taxon>
    </lineage>
</organism>
<dbReference type="Pfam" id="PF13548">
    <property type="entry name" value="DUF4126"/>
    <property type="match status" value="1"/>
</dbReference>
<keyword evidence="4" id="KW-1185">Reference proteome</keyword>
<evidence type="ECO:0000313" key="4">
    <source>
        <dbReference type="Proteomes" id="UP000706039"/>
    </source>
</evidence>
<evidence type="ECO:0000259" key="2">
    <source>
        <dbReference type="Pfam" id="PF13548"/>
    </source>
</evidence>
<keyword evidence="1" id="KW-1133">Transmembrane helix</keyword>
<feature type="transmembrane region" description="Helical" evidence="1">
    <location>
        <begin position="6"/>
        <end position="27"/>
    </location>
</feature>
<gene>
    <name evidence="3" type="ORF">K7G82_11560</name>
</gene>
<protein>
    <submittedName>
        <fullName evidence="3">DUF4126 domain-containing protein</fullName>
    </submittedName>
</protein>
<proteinExistence type="predicted"/>
<name>A0ABS7PPK8_9SPHN</name>
<keyword evidence="1" id="KW-0472">Membrane</keyword>
<dbReference type="InterPro" id="IPR025196">
    <property type="entry name" value="DUF4126"/>
</dbReference>
<accession>A0ABS7PPK8</accession>
<evidence type="ECO:0000256" key="1">
    <source>
        <dbReference type="SAM" id="Phobius"/>
    </source>
</evidence>
<feature type="transmembrane region" description="Helical" evidence="1">
    <location>
        <begin position="48"/>
        <end position="68"/>
    </location>
</feature>
<feature type="transmembrane region" description="Helical" evidence="1">
    <location>
        <begin position="163"/>
        <end position="183"/>
    </location>
</feature>
<reference evidence="3 4" key="1">
    <citation type="submission" date="2021-08" db="EMBL/GenBank/DDBJ databases">
        <authorList>
            <person name="Tuo L."/>
        </authorList>
    </citation>
    <scope>NUCLEOTIDE SEQUENCE [LARGE SCALE GENOMIC DNA]</scope>
    <source>
        <strain evidence="3 4">JCM 31229</strain>
    </source>
</reference>
<feature type="domain" description="DUF4126" evidence="2">
    <location>
        <begin position="8"/>
        <end position="180"/>
    </location>
</feature>
<comment type="caution">
    <text evidence="3">The sequence shown here is derived from an EMBL/GenBank/DDBJ whole genome shotgun (WGS) entry which is preliminary data.</text>
</comment>
<dbReference type="Proteomes" id="UP000706039">
    <property type="component" value="Unassembled WGS sequence"/>
</dbReference>
<evidence type="ECO:0000313" key="3">
    <source>
        <dbReference type="EMBL" id="MBY8822934.1"/>
    </source>
</evidence>